<reference evidence="1" key="1">
    <citation type="journal article" date="2020" name="Stud. Mycol.">
        <title>101 Dothideomycetes genomes: a test case for predicting lifestyles and emergence of pathogens.</title>
        <authorList>
            <person name="Haridas S."/>
            <person name="Albert R."/>
            <person name="Binder M."/>
            <person name="Bloem J."/>
            <person name="Labutti K."/>
            <person name="Salamov A."/>
            <person name="Andreopoulos B."/>
            <person name="Baker S."/>
            <person name="Barry K."/>
            <person name="Bills G."/>
            <person name="Bluhm B."/>
            <person name="Cannon C."/>
            <person name="Castanera R."/>
            <person name="Culley D."/>
            <person name="Daum C."/>
            <person name="Ezra D."/>
            <person name="Gonzalez J."/>
            <person name="Henrissat B."/>
            <person name="Kuo A."/>
            <person name="Liang C."/>
            <person name="Lipzen A."/>
            <person name="Lutzoni F."/>
            <person name="Magnuson J."/>
            <person name="Mondo S."/>
            <person name="Nolan M."/>
            <person name="Ohm R."/>
            <person name="Pangilinan J."/>
            <person name="Park H.-J."/>
            <person name="Ramirez L."/>
            <person name="Alfaro M."/>
            <person name="Sun H."/>
            <person name="Tritt A."/>
            <person name="Yoshinaga Y."/>
            <person name="Zwiers L.-H."/>
            <person name="Turgeon B."/>
            <person name="Goodwin S."/>
            <person name="Spatafora J."/>
            <person name="Crous P."/>
            <person name="Grigoriev I."/>
        </authorList>
    </citation>
    <scope>NUCLEOTIDE SEQUENCE</scope>
    <source>
        <strain evidence="1">CBS 130266</strain>
    </source>
</reference>
<dbReference type="EMBL" id="MU007039">
    <property type="protein sequence ID" value="KAF2430318.1"/>
    <property type="molecule type" value="Genomic_DNA"/>
</dbReference>
<keyword evidence="2" id="KW-1185">Reference proteome</keyword>
<evidence type="ECO:0000313" key="2">
    <source>
        <dbReference type="Proteomes" id="UP000800235"/>
    </source>
</evidence>
<comment type="caution">
    <text evidence="1">The sequence shown here is derived from an EMBL/GenBank/DDBJ whole genome shotgun (WGS) entry which is preliminary data.</text>
</comment>
<name>A0A9P4NRX7_9PEZI</name>
<gene>
    <name evidence="1" type="ORF">EJ08DRAFT_679141</name>
</gene>
<evidence type="ECO:0000313" key="1">
    <source>
        <dbReference type="EMBL" id="KAF2430318.1"/>
    </source>
</evidence>
<protein>
    <submittedName>
        <fullName evidence="1">Uncharacterized protein</fullName>
    </submittedName>
</protein>
<sequence>MIVSVEWNGDHNKTPFHSLLPILSICYQCSTMSQSLRKCLLGRSSQRGVVRTTTKNEHPHPIIEGLDDPEYESDEEYSDPVILFGILDSRYPTLDTGVSFANTSTRDLLATFIYRCDPDEIRSFLKGNDFYFACQTVVPVTVACEETEFDCLKIIREGTSLKFGVTRPDGAWFQSATFTIKDHEAQDWKPLVAHINSHGFEMKLKQDSGLNLTSFAKEILDCMFEMKPKGHHVEYTNYQDHAFAQCIQVPHPQVLRLDLLVGANTNAGPALRPLFQVLDPTTYETVIHASRPSFNIKDAIATVLYKCKARFLPHFFEHPEHAFGLVFSNRWVQQIAIRRRKDIVMFGHMRGTDISAQDNMVHFQIMESGDWKPLFVTGLTGIAKEGMVRCDDPKKVEGNARIVASFCLHHKIWDWDFSHASGTYGLVQVHRNGEPEFKLHET</sequence>
<dbReference type="AlphaFoldDB" id="A0A9P4NRX7"/>
<dbReference type="Proteomes" id="UP000800235">
    <property type="component" value="Unassembled WGS sequence"/>
</dbReference>
<accession>A0A9P4NRX7</accession>
<organism evidence="1 2">
    <name type="scientific">Tothia fuscella</name>
    <dbReference type="NCBI Taxonomy" id="1048955"/>
    <lineage>
        <taxon>Eukaryota</taxon>
        <taxon>Fungi</taxon>
        <taxon>Dikarya</taxon>
        <taxon>Ascomycota</taxon>
        <taxon>Pezizomycotina</taxon>
        <taxon>Dothideomycetes</taxon>
        <taxon>Pleosporomycetidae</taxon>
        <taxon>Venturiales</taxon>
        <taxon>Cylindrosympodiaceae</taxon>
        <taxon>Tothia</taxon>
    </lineage>
</organism>
<proteinExistence type="predicted"/>